<evidence type="ECO:0000256" key="1">
    <source>
        <dbReference type="ARBA" id="ARBA00008306"/>
    </source>
</evidence>
<name>A0A2V1AXJ8_9ASCO</name>
<feature type="compositionally biased region" description="Basic and acidic residues" evidence="2">
    <location>
        <begin position="13"/>
        <end position="25"/>
    </location>
</feature>
<dbReference type="Pfam" id="PF23305">
    <property type="entry name" value="DUF7082"/>
    <property type="match status" value="1"/>
</dbReference>
<evidence type="ECO:0000256" key="2">
    <source>
        <dbReference type="SAM" id="MobiDB-lite"/>
    </source>
</evidence>
<comment type="caution">
    <text evidence="5">The sequence shown here is derived from an EMBL/GenBank/DDBJ whole genome shotgun (WGS) entry which is preliminary data.</text>
</comment>
<feature type="compositionally biased region" description="Basic and acidic residues" evidence="2">
    <location>
        <begin position="853"/>
        <end position="862"/>
    </location>
</feature>
<feature type="compositionally biased region" description="Basic residues" evidence="2">
    <location>
        <begin position="930"/>
        <end position="943"/>
    </location>
</feature>
<dbReference type="PANTHER" id="PTHR16255">
    <property type="entry name" value="REQUIRED FOR MEIOTIC NUCLEAR DIVISION PROTEIN 1 HOMOLOG"/>
    <property type="match status" value="1"/>
</dbReference>
<dbReference type="InterPro" id="IPR003734">
    <property type="entry name" value="DUF155"/>
</dbReference>
<dbReference type="InterPro" id="IPR051624">
    <property type="entry name" value="RMD1/Sad1-interacting"/>
</dbReference>
<feature type="region of interest" description="Disordered" evidence="2">
    <location>
        <begin position="669"/>
        <end position="762"/>
    </location>
</feature>
<dbReference type="GeneID" id="37010480"/>
<dbReference type="Pfam" id="PF02582">
    <property type="entry name" value="DUF155"/>
    <property type="match status" value="1"/>
</dbReference>
<evidence type="ECO:0000313" key="6">
    <source>
        <dbReference type="Proteomes" id="UP000244309"/>
    </source>
</evidence>
<feature type="region of interest" description="Disordered" evidence="2">
    <location>
        <begin position="59"/>
        <end position="91"/>
    </location>
</feature>
<gene>
    <name evidence="5" type="ORF">CXQ85_005150</name>
</gene>
<feature type="compositionally biased region" description="Polar residues" evidence="2">
    <location>
        <begin position="742"/>
        <end position="762"/>
    </location>
</feature>
<dbReference type="PANTHER" id="PTHR16255:SF15">
    <property type="entry name" value="SPORULATION PROTEIN RMD1"/>
    <property type="match status" value="1"/>
</dbReference>
<evidence type="ECO:0000259" key="3">
    <source>
        <dbReference type="Pfam" id="PF02582"/>
    </source>
</evidence>
<feature type="domain" description="DUF7082" evidence="4">
    <location>
        <begin position="509"/>
        <end position="663"/>
    </location>
</feature>
<dbReference type="RefSeq" id="XP_025343518.1">
    <property type="nucleotide sequence ID" value="XM_025488751.1"/>
</dbReference>
<dbReference type="OrthoDB" id="18302at2759"/>
<feature type="region of interest" description="Disordered" evidence="2">
    <location>
        <begin position="1"/>
        <end position="47"/>
    </location>
</feature>
<feature type="compositionally biased region" description="Polar residues" evidence="2">
    <location>
        <begin position="778"/>
        <end position="804"/>
    </location>
</feature>
<dbReference type="EMBL" id="PKFO01000008">
    <property type="protein sequence ID" value="PVH22578.1"/>
    <property type="molecule type" value="Genomic_DNA"/>
</dbReference>
<sequence length="1001" mass="112868">MSNNSEQTPLIRGDTDEISRGDRRSTSQGTHGHKSPGKMGNNSKLGLQRLSRTSQKLKLLPEDPPSLETEGISFDDLDKRKGTHAQSGGVYSQVTRITDKPARKDAEILGKSHRDLLPRVTAYCTAGSYRMKDLLRWLKDRKRIHNTMPKLFDECLYTPFTYKDWRNDSDEEGKKMIRLADDGGEIEFGKRNDIFIFEYGVVIMWCYTRKEEITFLEDLAKFESEKLSSEDVQVEEFNYYITTSYQPRIYNDFITLRDDANYMLKLSISHALAQSVKISLFEELVDNTIEDTQDIPQQIAHTGKVEMTRDEIMKSIGELFILRININLHGSVLDSPELMWAEPHLEPIYQAARGYLEINQRVELLEQRLEVISDLLQMLKEQLGHSQEENLEFIVIVLVCIEVLVSVINVVPEQTETYWNFAFNILASPPETYNKALVAQSASPIIYFDTSSLYISVIDPPEHKRRQLRQRNMESSTKLPKLSHPNLIRTSTLPSEFIRQHLDVVNTPIQLDVGNEVSNMQSNWCKEEQDEERRLVRLIVQRESYATFRISAEPVSPFSYSPNDSSLVISCVSWKEKGLCVVTSVDVILVLEYLVGEHFSIEEKSRVRRNLQFLKPYTVTKSSNESRRLFSSLMSMENPRPRNIEKGLKVFEWSDLFVAVNRVLSKYSANPENTGAHDLPMVPEKIDDGKTSKEYATSREEGGNHQSLPYRLIHPQSFPTSPEKTGFLKSTDLTPEDKSSRQEASALNSNVGPDQCHQSQSILGGSKLPKLENELNAFNNSETSGSSTDLSLKSKSQTASTSVGASLDEKSSGVSSSIESGSGKNTDDGSGSDDSSGAGKNTFKHKPSAIPENDMKDSEESKSPTPVETSHPPHLKYLPVQKLSTANMKKHDLELAQMSPSEREGSKFTNIGAAAAAAESSSNTESSESKRRKRNRNKRRRFKLPAISSRLDRKFPLPNPKQIELYTQGEDTVHLDPRPFSAKESSTPVSTEGSSTESSSR</sequence>
<dbReference type="AlphaFoldDB" id="A0A2V1AXJ8"/>
<protein>
    <submittedName>
        <fullName evidence="5">Sporulation protein RMD1</fullName>
    </submittedName>
</protein>
<accession>A0A2V1AXJ8</accession>
<dbReference type="Proteomes" id="UP000244309">
    <property type="component" value="Unassembled WGS sequence"/>
</dbReference>
<feature type="compositionally biased region" description="Low complexity" evidence="2">
    <location>
        <begin position="913"/>
        <end position="926"/>
    </location>
</feature>
<dbReference type="VEuPathDB" id="FungiDB:CXQ85_005150"/>
<feature type="domain" description="DUF155" evidence="3">
    <location>
        <begin position="194"/>
        <end position="366"/>
    </location>
</feature>
<keyword evidence="6" id="KW-1185">Reference proteome</keyword>
<feature type="compositionally biased region" description="Low complexity" evidence="2">
    <location>
        <begin position="984"/>
        <end position="1001"/>
    </location>
</feature>
<dbReference type="GO" id="GO:0005739">
    <property type="term" value="C:mitochondrion"/>
    <property type="evidence" value="ECO:0007669"/>
    <property type="project" value="UniProtKB-ARBA"/>
</dbReference>
<evidence type="ECO:0000313" key="5">
    <source>
        <dbReference type="EMBL" id="PVH22578.1"/>
    </source>
</evidence>
<proteinExistence type="inferred from homology"/>
<feature type="region of interest" description="Disordered" evidence="2">
    <location>
        <begin position="778"/>
        <end position="1001"/>
    </location>
</feature>
<reference evidence="5 6" key="1">
    <citation type="submission" date="2017-12" db="EMBL/GenBank/DDBJ databases">
        <title>Genome Sequence of a Multidrug-Resistant Candida haemulonii Isolate from a Patient with Chronic Leg Ulcers in Israel.</title>
        <authorList>
            <person name="Chow N.A."/>
            <person name="Gade L."/>
            <person name="Batra D."/>
            <person name="Rowe L.A."/>
            <person name="Ben-Ami R."/>
            <person name="Loparev V.N."/>
            <person name="Litvintseva A.P."/>
        </authorList>
    </citation>
    <scope>NUCLEOTIDE SEQUENCE [LARGE SCALE GENOMIC DNA]</scope>
    <source>
        <strain evidence="5 6">B11899</strain>
    </source>
</reference>
<feature type="compositionally biased region" description="Low complexity" evidence="2">
    <location>
        <begin position="812"/>
        <end position="839"/>
    </location>
</feature>
<feature type="compositionally biased region" description="Basic and acidic residues" evidence="2">
    <location>
        <begin position="684"/>
        <end position="703"/>
    </location>
</feature>
<evidence type="ECO:0000259" key="4">
    <source>
        <dbReference type="Pfam" id="PF23305"/>
    </source>
</evidence>
<dbReference type="InterPro" id="IPR055509">
    <property type="entry name" value="DUF7082"/>
</dbReference>
<organism evidence="5 6">
    <name type="scientific">Candidozyma haemuli</name>
    <dbReference type="NCBI Taxonomy" id="45357"/>
    <lineage>
        <taxon>Eukaryota</taxon>
        <taxon>Fungi</taxon>
        <taxon>Dikarya</taxon>
        <taxon>Ascomycota</taxon>
        <taxon>Saccharomycotina</taxon>
        <taxon>Pichiomycetes</taxon>
        <taxon>Metschnikowiaceae</taxon>
        <taxon>Candidozyma</taxon>
    </lineage>
</organism>
<comment type="similarity">
    <text evidence="1">Belongs to the RMD1/sif2 family.</text>
</comment>